<organism evidence="2 3">
    <name type="scientific">Dendrobium chrysotoxum</name>
    <name type="common">Orchid</name>
    <dbReference type="NCBI Taxonomy" id="161865"/>
    <lineage>
        <taxon>Eukaryota</taxon>
        <taxon>Viridiplantae</taxon>
        <taxon>Streptophyta</taxon>
        <taxon>Embryophyta</taxon>
        <taxon>Tracheophyta</taxon>
        <taxon>Spermatophyta</taxon>
        <taxon>Magnoliopsida</taxon>
        <taxon>Liliopsida</taxon>
        <taxon>Asparagales</taxon>
        <taxon>Orchidaceae</taxon>
        <taxon>Epidendroideae</taxon>
        <taxon>Malaxideae</taxon>
        <taxon>Dendrobiinae</taxon>
        <taxon>Dendrobium</taxon>
    </lineage>
</organism>
<evidence type="ECO:0000313" key="3">
    <source>
        <dbReference type="Proteomes" id="UP000775213"/>
    </source>
</evidence>
<dbReference type="Proteomes" id="UP000775213">
    <property type="component" value="Unassembled WGS sequence"/>
</dbReference>
<reference evidence="2 3" key="1">
    <citation type="journal article" date="2021" name="Hortic Res">
        <title>Chromosome-scale assembly of the Dendrobium chrysotoxum genome enhances the understanding of orchid evolution.</title>
        <authorList>
            <person name="Zhang Y."/>
            <person name="Zhang G.Q."/>
            <person name="Zhang D."/>
            <person name="Liu X.D."/>
            <person name="Xu X.Y."/>
            <person name="Sun W.H."/>
            <person name="Yu X."/>
            <person name="Zhu X."/>
            <person name="Wang Z.W."/>
            <person name="Zhao X."/>
            <person name="Zhong W.Y."/>
            <person name="Chen H."/>
            <person name="Yin W.L."/>
            <person name="Huang T."/>
            <person name="Niu S.C."/>
            <person name="Liu Z.J."/>
        </authorList>
    </citation>
    <scope>NUCLEOTIDE SEQUENCE [LARGE SCALE GENOMIC DNA]</scope>
    <source>
        <strain evidence="2">Lindl</strain>
    </source>
</reference>
<evidence type="ECO:0000313" key="2">
    <source>
        <dbReference type="EMBL" id="KAH0457372.1"/>
    </source>
</evidence>
<proteinExistence type="predicted"/>
<keyword evidence="3" id="KW-1185">Reference proteome</keyword>
<gene>
    <name evidence="2" type="ORF">IEQ34_012687</name>
</gene>
<dbReference type="EMBL" id="JAGFBR010000012">
    <property type="protein sequence ID" value="KAH0457372.1"/>
    <property type="molecule type" value="Genomic_DNA"/>
</dbReference>
<feature type="region of interest" description="Disordered" evidence="1">
    <location>
        <begin position="161"/>
        <end position="189"/>
    </location>
</feature>
<accession>A0AAV7GMY0</accession>
<sequence>MNDPPYRSLLLDDLWATRRAAAANFEYLVAHISAVIELTEKTEVQKPKQISSSLECFETIRGIKTGQRIGFGSTRIDPGLNRFCKQVGISNPDPTRTGYRVDPTREPGRGCLATASGAGSRAVALCRSPRVNWMPNARPRRDCLGSGYAIRGKRRARLANGEHPRSTRVDFGLPGQPKSDPVLDGKQDDPNLEFSWSGPSRVSGQILFHRNISKHLLFKRNLRSSSSRTKSLSLLGCYFYLF</sequence>
<evidence type="ECO:0000256" key="1">
    <source>
        <dbReference type="SAM" id="MobiDB-lite"/>
    </source>
</evidence>
<name>A0AAV7GMY0_DENCH</name>
<dbReference type="AlphaFoldDB" id="A0AAV7GMY0"/>
<comment type="caution">
    <text evidence="2">The sequence shown here is derived from an EMBL/GenBank/DDBJ whole genome shotgun (WGS) entry which is preliminary data.</text>
</comment>
<protein>
    <submittedName>
        <fullName evidence="2">Uncharacterized protein</fullName>
    </submittedName>
</protein>